<evidence type="ECO:0000256" key="1">
    <source>
        <dbReference type="ARBA" id="ARBA00008668"/>
    </source>
</evidence>
<dbReference type="Proteomes" id="UP001141806">
    <property type="component" value="Unassembled WGS sequence"/>
</dbReference>
<dbReference type="Gene3D" id="3.40.50.1110">
    <property type="entry name" value="SGNH hydrolase"/>
    <property type="match status" value="1"/>
</dbReference>
<comment type="similarity">
    <text evidence="1">Belongs to the 'GDSL' lipolytic enzyme family.</text>
</comment>
<dbReference type="EMBL" id="JAMYWD010000002">
    <property type="protein sequence ID" value="KAJ4978578.1"/>
    <property type="molecule type" value="Genomic_DNA"/>
</dbReference>
<dbReference type="PANTHER" id="PTHR45642">
    <property type="entry name" value="GDSL ESTERASE/LIPASE EXL3"/>
    <property type="match status" value="1"/>
</dbReference>
<gene>
    <name evidence="2" type="ORF">NE237_009358</name>
</gene>
<protein>
    <recommendedName>
        <fullName evidence="4">GDSL esterase/lipase</fullName>
    </recommendedName>
</protein>
<dbReference type="InterPro" id="IPR001087">
    <property type="entry name" value="GDSL"/>
</dbReference>
<dbReference type="InterPro" id="IPR036514">
    <property type="entry name" value="SGNH_hydro_sf"/>
</dbReference>
<dbReference type="InterPro" id="IPR050592">
    <property type="entry name" value="GDSL_lipolytic_enzyme"/>
</dbReference>
<dbReference type="PANTHER" id="PTHR45642:SF30">
    <property type="entry name" value="SGNH HYDROLASE-TYPE ESTERASE DOMAIN-CONTAINING PROTEIN"/>
    <property type="match status" value="1"/>
</dbReference>
<dbReference type="InterPro" id="IPR035669">
    <property type="entry name" value="SGNH_plant_lipase-like"/>
</dbReference>
<reference evidence="2" key="1">
    <citation type="journal article" date="2023" name="Plant J.">
        <title>The genome of the king protea, Protea cynaroides.</title>
        <authorList>
            <person name="Chang J."/>
            <person name="Duong T.A."/>
            <person name="Schoeman C."/>
            <person name="Ma X."/>
            <person name="Roodt D."/>
            <person name="Barker N."/>
            <person name="Li Z."/>
            <person name="Van de Peer Y."/>
            <person name="Mizrachi E."/>
        </authorList>
    </citation>
    <scope>NUCLEOTIDE SEQUENCE</scope>
    <source>
        <tissue evidence="2">Young leaves</tissue>
    </source>
</reference>
<accession>A0A9Q0KX96</accession>
<dbReference type="OrthoDB" id="1600564at2759"/>
<dbReference type="AlphaFoldDB" id="A0A9Q0KX96"/>
<comment type="caution">
    <text evidence="2">The sequence shown here is derived from an EMBL/GenBank/DDBJ whole genome shotgun (WGS) entry which is preliminary data.</text>
</comment>
<dbReference type="GO" id="GO:0016788">
    <property type="term" value="F:hydrolase activity, acting on ester bonds"/>
    <property type="evidence" value="ECO:0007669"/>
    <property type="project" value="InterPro"/>
</dbReference>
<dbReference type="Pfam" id="PF00657">
    <property type="entry name" value="Lipase_GDSL"/>
    <property type="match status" value="1"/>
</dbReference>
<proteinExistence type="inferred from homology"/>
<evidence type="ECO:0000313" key="3">
    <source>
        <dbReference type="Proteomes" id="UP001141806"/>
    </source>
</evidence>
<dbReference type="SUPFAM" id="SSF52266">
    <property type="entry name" value="SGNH hydrolase"/>
    <property type="match status" value="1"/>
</dbReference>
<keyword evidence="3" id="KW-1185">Reference proteome</keyword>
<evidence type="ECO:0008006" key="4">
    <source>
        <dbReference type="Google" id="ProtNLM"/>
    </source>
</evidence>
<name>A0A9Q0KX96_9MAGN</name>
<evidence type="ECO:0000313" key="2">
    <source>
        <dbReference type="EMBL" id="KAJ4978578.1"/>
    </source>
</evidence>
<sequence>MNPTTCNASALPKFTALLIFGDSTVDTGNNNFIPTIVKGNHLPYGQDFPGHNLTGRFSNGRLVPDLLASALGIKEFIPPFLDPHLSDKEILTGVSFASAGSGFDDLTSLASKVLTMSQQLQYFKEYIERLKRIVGEQQANDIVNGSLVMICAGTNDFLRNYYDQPKRTEQFNISGYQDFVLQNLQNFTKITLKLKVPRGCVEDENRDAGLYNSKLVGILKQIQESGPGSNVVYVNIYDPLIDMILNSQKYGFEETKKGCCGLGLLEVGPFCNLLTPPCANTSKYLFWDSVHPGEVAYEYVTNHIVENALPSFLH</sequence>
<organism evidence="2 3">
    <name type="scientific">Protea cynaroides</name>
    <dbReference type="NCBI Taxonomy" id="273540"/>
    <lineage>
        <taxon>Eukaryota</taxon>
        <taxon>Viridiplantae</taxon>
        <taxon>Streptophyta</taxon>
        <taxon>Embryophyta</taxon>
        <taxon>Tracheophyta</taxon>
        <taxon>Spermatophyta</taxon>
        <taxon>Magnoliopsida</taxon>
        <taxon>Proteales</taxon>
        <taxon>Proteaceae</taxon>
        <taxon>Protea</taxon>
    </lineage>
</organism>
<dbReference type="CDD" id="cd01837">
    <property type="entry name" value="SGNH_plant_lipase_like"/>
    <property type="match status" value="1"/>
</dbReference>